<evidence type="ECO:0000256" key="3">
    <source>
        <dbReference type="ARBA" id="ARBA00023163"/>
    </source>
</evidence>
<dbReference type="SUPFAM" id="SSF46785">
    <property type="entry name" value="Winged helix' DNA-binding domain"/>
    <property type="match status" value="1"/>
</dbReference>
<dbReference type="PANTHER" id="PTHR24567:SF74">
    <property type="entry name" value="HTH-TYPE TRANSCRIPTIONAL REGULATOR ARCR"/>
    <property type="match status" value="1"/>
</dbReference>
<keyword evidence="6" id="KW-0418">Kinase</keyword>
<dbReference type="Gene3D" id="1.10.10.10">
    <property type="entry name" value="Winged helix-like DNA-binding domain superfamily/Winged helix DNA-binding domain"/>
    <property type="match status" value="1"/>
</dbReference>
<evidence type="ECO:0000313" key="7">
    <source>
        <dbReference type="Proteomes" id="UP000181976"/>
    </source>
</evidence>
<dbReference type="STRING" id="385682.SAMN05444380_11657"/>
<dbReference type="Pfam" id="PF13545">
    <property type="entry name" value="HTH_Crp_2"/>
    <property type="match status" value="1"/>
</dbReference>
<dbReference type="FunCoup" id="A0A1I2CL81">
    <property type="interactions" value="180"/>
</dbReference>
<dbReference type="InterPro" id="IPR012318">
    <property type="entry name" value="HTH_CRP"/>
</dbReference>
<dbReference type="PROSITE" id="PS51063">
    <property type="entry name" value="HTH_CRP_2"/>
    <property type="match status" value="1"/>
</dbReference>
<dbReference type="PRINTS" id="PR00034">
    <property type="entry name" value="HTHCRP"/>
</dbReference>
<evidence type="ECO:0000259" key="4">
    <source>
        <dbReference type="PROSITE" id="PS50042"/>
    </source>
</evidence>
<dbReference type="InterPro" id="IPR018490">
    <property type="entry name" value="cNMP-bd_dom_sf"/>
</dbReference>
<evidence type="ECO:0000259" key="5">
    <source>
        <dbReference type="PROSITE" id="PS51063"/>
    </source>
</evidence>
<dbReference type="eggNOG" id="COG0664">
    <property type="taxonomic scope" value="Bacteria"/>
</dbReference>
<reference evidence="6 7" key="1">
    <citation type="submission" date="2016-10" db="EMBL/GenBank/DDBJ databases">
        <authorList>
            <person name="de Groot N.N."/>
        </authorList>
    </citation>
    <scope>NUCLEOTIDE SEQUENCE [LARGE SCALE GENOMIC DNA]</scope>
    <source>
        <strain evidence="6 7">DSM 19012</strain>
    </source>
</reference>
<dbReference type="SMART" id="SM00100">
    <property type="entry name" value="cNMP"/>
    <property type="match status" value="1"/>
</dbReference>
<keyword evidence="6" id="KW-0808">Transferase</keyword>
<organism evidence="6 7">
    <name type="scientific">Thermophagus xiamenensis</name>
    <dbReference type="NCBI Taxonomy" id="385682"/>
    <lineage>
        <taxon>Bacteria</taxon>
        <taxon>Pseudomonadati</taxon>
        <taxon>Bacteroidota</taxon>
        <taxon>Bacteroidia</taxon>
        <taxon>Marinilabiliales</taxon>
        <taxon>Marinilabiliaceae</taxon>
        <taxon>Thermophagus</taxon>
    </lineage>
</organism>
<dbReference type="PANTHER" id="PTHR24567">
    <property type="entry name" value="CRP FAMILY TRANSCRIPTIONAL REGULATORY PROTEIN"/>
    <property type="match status" value="1"/>
</dbReference>
<gene>
    <name evidence="6" type="ORF">SAMN05444380_11657</name>
</gene>
<dbReference type="GO" id="GO:0003677">
    <property type="term" value="F:DNA binding"/>
    <property type="evidence" value="ECO:0007669"/>
    <property type="project" value="UniProtKB-KW"/>
</dbReference>
<protein>
    <submittedName>
        <fullName evidence="6">cAMP-binding domain of CRP or a regulatory subunit of cAMP-dependent protein kinases</fullName>
    </submittedName>
</protein>
<evidence type="ECO:0000256" key="2">
    <source>
        <dbReference type="ARBA" id="ARBA00023125"/>
    </source>
</evidence>
<dbReference type="SUPFAM" id="SSF51206">
    <property type="entry name" value="cAMP-binding domain-like"/>
    <property type="match status" value="1"/>
</dbReference>
<accession>A0A1I2CL81</accession>
<dbReference type="GO" id="GO:0003700">
    <property type="term" value="F:DNA-binding transcription factor activity"/>
    <property type="evidence" value="ECO:0007669"/>
    <property type="project" value="TreeGrafter"/>
</dbReference>
<dbReference type="InterPro" id="IPR036388">
    <property type="entry name" value="WH-like_DNA-bd_sf"/>
</dbReference>
<keyword evidence="2" id="KW-0238">DNA-binding</keyword>
<keyword evidence="1" id="KW-0805">Transcription regulation</keyword>
<dbReference type="AlphaFoldDB" id="A0A1I2CL81"/>
<dbReference type="Gene3D" id="2.60.120.10">
    <property type="entry name" value="Jelly Rolls"/>
    <property type="match status" value="1"/>
</dbReference>
<dbReference type="EMBL" id="FONA01000016">
    <property type="protein sequence ID" value="SFE69087.1"/>
    <property type="molecule type" value="Genomic_DNA"/>
</dbReference>
<dbReference type="Pfam" id="PF00027">
    <property type="entry name" value="cNMP_binding"/>
    <property type="match status" value="1"/>
</dbReference>
<dbReference type="InterPro" id="IPR014710">
    <property type="entry name" value="RmlC-like_jellyroll"/>
</dbReference>
<name>A0A1I2CL81_9BACT</name>
<dbReference type="Proteomes" id="UP000181976">
    <property type="component" value="Unassembled WGS sequence"/>
</dbReference>
<dbReference type="InterPro" id="IPR000595">
    <property type="entry name" value="cNMP-bd_dom"/>
</dbReference>
<dbReference type="InterPro" id="IPR050397">
    <property type="entry name" value="Env_Response_Regulators"/>
</dbReference>
<sequence length="235" mass="26651">MKKSQEIFSPETIDLKSFEIFNGLTSEELEKLNQNLVCKSFKRSSVIYNEGSRINGAYIVVSGILKIYKTGFDGKEQIIRFAKEGDLIGFRSIVSQELACTTAEVIQDAILCYFPGDLMTDFIKKNPEFAMALMRLTCRELGESNKYLTDIAQKTVRERLAEVLLLLMDTFDLDENNTLQITLTREELANMVGTATESVIRLLSEFKADNLIELNGRKIRLLNIPKLIKIGNVYV</sequence>
<feature type="domain" description="HTH crp-type" evidence="5">
    <location>
        <begin position="154"/>
        <end position="225"/>
    </location>
</feature>
<proteinExistence type="predicted"/>
<dbReference type="GO" id="GO:0005829">
    <property type="term" value="C:cytosol"/>
    <property type="evidence" value="ECO:0007669"/>
    <property type="project" value="TreeGrafter"/>
</dbReference>
<evidence type="ECO:0000256" key="1">
    <source>
        <dbReference type="ARBA" id="ARBA00023015"/>
    </source>
</evidence>
<dbReference type="CDD" id="cd00038">
    <property type="entry name" value="CAP_ED"/>
    <property type="match status" value="1"/>
</dbReference>
<dbReference type="OrthoDB" id="9127033at2"/>
<dbReference type="GO" id="GO:0016301">
    <property type="term" value="F:kinase activity"/>
    <property type="evidence" value="ECO:0007669"/>
    <property type="project" value="UniProtKB-KW"/>
</dbReference>
<dbReference type="PROSITE" id="PS50042">
    <property type="entry name" value="CNMP_BINDING_3"/>
    <property type="match status" value="1"/>
</dbReference>
<keyword evidence="3" id="KW-0804">Transcription</keyword>
<keyword evidence="7" id="KW-1185">Reference proteome</keyword>
<dbReference type="InterPro" id="IPR036390">
    <property type="entry name" value="WH_DNA-bd_sf"/>
</dbReference>
<dbReference type="InParanoid" id="A0A1I2CL81"/>
<dbReference type="RefSeq" id="WP_010527583.1">
    <property type="nucleotide sequence ID" value="NZ_AFSL01000055.1"/>
</dbReference>
<evidence type="ECO:0000313" key="6">
    <source>
        <dbReference type="EMBL" id="SFE69087.1"/>
    </source>
</evidence>
<feature type="domain" description="Cyclic nucleotide-binding" evidence="4">
    <location>
        <begin position="20"/>
        <end position="89"/>
    </location>
</feature>
<dbReference type="SMART" id="SM00419">
    <property type="entry name" value="HTH_CRP"/>
    <property type="match status" value="1"/>
</dbReference>